<dbReference type="EMBL" id="KV878905">
    <property type="protein sequence ID" value="OJJ81568.1"/>
    <property type="molecule type" value="Genomic_DNA"/>
</dbReference>
<sequence>MSFKRRFHASFLGLTNSDSSVQVCPNLNDIYSYFHALCTPFIAHHNKLRFHFRNFKYCKTDRVAKSRIHAFTFPYTMGSAYNLIEQIAVEPTVASYIQDANFELDSHITQRLAREFATDESRDGDVIKLLANSSYLREAGLDWKQYHTVIEEDLNAARYSQHAAAFVLTLLPNLKTFRLPTNWGPVDTTDRLIDTVVHRARQAHVPHKRPPSMAQVTRFESSFFRRSNRRFDLDWVTPFLALPHVQSFCGPEHVDGHGNIASKYLYGGFGIALETVHLEGASTLQYSHRTKINVDTQDWDICRFVTAIACEVGSHLTELSISIDELRGSIIPGKPSMHDFQQLQKLELPLEIAMCVLTASASADHELDLDCSESLLGDIVPASVSQLSLISHGKGQHGKALDIMFHDFAIKKASQVPDLKEIHLSCPSKADHLSKEHFAKLAVEAEKVGVALHNVTAR</sequence>
<dbReference type="RefSeq" id="XP_022398266.1">
    <property type="nucleotide sequence ID" value="XM_022549263.1"/>
</dbReference>
<organism evidence="1 2">
    <name type="scientific">Aspergillus glaucus CBS 516.65</name>
    <dbReference type="NCBI Taxonomy" id="1160497"/>
    <lineage>
        <taxon>Eukaryota</taxon>
        <taxon>Fungi</taxon>
        <taxon>Dikarya</taxon>
        <taxon>Ascomycota</taxon>
        <taxon>Pezizomycotina</taxon>
        <taxon>Eurotiomycetes</taxon>
        <taxon>Eurotiomycetidae</taxon>
        <taxon>Eurotiales</taxon>
        <taxon>Aspergillaceae</taxon>
        <taxon>Aspergillus</taxon>
        <taxon>Aspergillus subgen. Aspergillus</taxon>
    </lineage>
</organism>
<evidence type="ECO:0000313" key="2">
    <source>
        <dbReference type="Proteomes" id="UP000184300"/>
    </source>
</evidence>
<dbReference type="AlphaFoldDB" id="A0A1L9VCB9"/>
<evidence type="ECO:0000313" key="1">
    <source>
        <dbReference type="EMBL" id="OJJ81568.1"/>
    </source>
</evidence>
<dbReference type="Proteomes" id="UP000184300">
    <property type="component" value="Unassembled WGS sequence"/>
</dbReference>
<protein>
    <submittedName>
        <fullName evidence="1">Uncharacterized protein</fullName>
    </submittedName>
</protein>
<dbReference type="VEuPathDB" id="FungiDB:ASPGLDRAFT_68470"/>
<dbReference type="STRING" id="1160497.A0A1L9VCB9"/>
<dbReference type="GeneID" id="34465523"/>
<keyword evidence="2" id="KW-1185">Reference proteome</keyword>
<accession>A0A1L9VCB9</accession>
<gene>
    <name evidence="1" type="ORF">ASPGLDRAFT_68470</name>
</gene>
<reference evidence="2" key="1">
    <citation type="journal article" date="2017" name="Genome Biol.">
        <title>Comparative genomics reveals high biological diversity and specific adaptations in the industrially and medically important fungal genus Aspergillus.</title>
        <authorList>
            <person name="de Vries R.P."/>
            <person name="Riley R."/>
            <person name="Wiebenga A."/>
            <person name="Aguilar-Osorio G."/>
            <person name="Amillis S."/>
            <person name="Uchima C.A."/>
            <person name="Anderluh G."/>
            <person name="Asadollahi M."/>
            <person name="Askin M."/>
            <person name="Barry K."/>
            <person name="Battaglia E."/>
            <person name="Bayram O."/>
            <person name="Benocci T."/>
            <person name="Braus-Stromeyer S.A."/>
            <person name="Caldana C."/>
            <person name="Canovas D."/>
            <person name="Cerqueira G.C."/>
            <person name="Chen F."/>
            <person name="Chen W."/>
            <person name="Choi C."/>
            <person name="Clum A."/>
            <person name="Dos Santos R.A."/>
            <person name="Damasio A.R."/>
            <person name="Diallinas G."/>
            <person name="Emri T."/>
            <person name="Fekete E."/>
            <person name="Flipphi M."/>
            <person name="Freyberg S."/>
            <person name="Gallo A."/>
            <person name="Gournas C."/>
            <person name="Habgood R."/>
            <person name="Hainaut M."/>
            <person name="Harispe M.L."/>
            <person name="Henrissat B."/>
            <person name="Hilden K.S."/>
            <person name="Hope R."/>
            <person name="Hossain A."/>
            <person name="Karabika E."/>
            <person name="Karaffa L."/>
            <person name="Karanyi Z."/>
            <person name="Krasevec N."/>
            <person name="Kuo A."/>
            <person name="Kusch H."/>
            <person name="LaButti K."/>
            <person name="Lagendijk E.L."/>
            <person name="Lapidus A."/>
            <person name="Levasseur A."/>
            <person name="Lindquist E."/>
            <person name="Lipzen A."/>
            <person name="Logrieco A.F."/>
            <person name="MacCabe A."/>
            <person name="Maekelae M.R."/>
            <person name="Malavazi I."/>
            <person name="Melin P."/>
            <person name="Meyer V."/>
            <person name="Mielnichuk N."/>
            <person name="Miskei M."/>
            <person name="Molnar A.P."/>
            <person name="Mule G."/>
            <person name="Ngan C.Y."/>
            <person name="Orejas M."/>
            <person name="Orosz E."/>
            <person name="Ouedraogo J.P."/>
            <person name="Overkamp K.M."/>
            <person name="Park H.-S."/>
            <person name="Perrone G."/>
            <person name="Piumi F."/>
            <person name="Punt P.J."/>
            <person name="Ram A.F."/>
            <person name="Ramon A."/>
            <person name="Rauscher S."/>
            <person name="Record E."/>
            <person name="Riano-Pachon D.M."/>
            <person name="Robert V."/>
            <person name="Roehrig J."/>
            <person name="Ruller R."/>
            <person name="Salamov A."/>
            <person name="Salih N.S."/>
            <person name="Samson R.A."/>
            <person name="Sandor E."/>
            <person name="Sanguinetti M."/>
            <person name="Schuetze T."/>
            <person name="Sepcic K."/>
            <person name="Shelest E."/>
            <person name="Sherlock G."/>
            <person name="Sophianopoulou V."/>
            <person name="Squina F.M."/>
            <person name="Sun H."/>
            <person name="Susca A."/>
            <person name="Todd R.B."/>
            <person name="Tsang A."/>
            <person name="Unkles S.E."/>
            <person name="van de Wiele N."/>
            <person name="van Rossen-Uffink D."/>
            <person name="Oliveira J.V."/>
            <person name="Vesth T.C."/>
            <person name="Visser J."/>
            <person name="Yu J.-H."/>
            <person name="Zhou M."/>
            <person name="Andersen M.R."/>
            <person name="Archer D.B."/>
            <person name="Baker S.E."/>
            <person name="Benoit I."/>
            <person name="Brakhage A.A."/>
            <person name="Braus G.H."/>
            <person name="Fischer R."/>
            <person name="Frisvad J.C."/>
            <person name="Goldman G.H."/>
            <person name="Houbraken J."/>
            <person name="Oakley B."/>
            <person name="Pocsi I."/>
            <person name="Scazzocchio C."/>
            <person name="Seiboth B."/>
            <person name="vanKuyk P.A."/>
            <person name="Wortman J."/>
            <person name="Dyer P.S."/>
            <person name="Grigoriev I.V."/>
        </authorList>
    </citation>
    <scope>NUCLEOTIDE SEQUENCE [LARGE SCALE GENOMIC DNA]</scope>
    <source>
        <strain evidence="2">CBS 516.65</strain>
    </source>
</reference>
<name>A0A1L9VCB9_ASPGL</name>
<dbReference type="OrthoDB" id="5421601at2759"/>
<proteinExistence type="predicted"/>